<reference evidence="2 3" key="1">
    <citation type="journal article" date="2024" name="BMC Genomics">
        <title>Genome assembly of redclaw crayfish (Cherax quadricarinatus) provides insights into its immune adaptation and hypoxia tolerance.</title>
        <authorList>
            <person name="Liu Z."/>
            <person name="Zheng J."/>
            <person name="Li H."/>
            <person name="Fang K."/>
            <person name="Wang S."/>
            <person name="He J."/>
            <person name="Zhou D."/>
            <person name="Weng S."/>
            <person name="Chi M."/>
            <person name="Gu Z."/>
            <person name="He J."/>
            <person name="Li F."/>
            <person name="Wang M."/>
        </authorList>
    </citation>
    <scope>NUCLEOTIDE SEQUENCE [LARGE SCALE GENOMIC DNA]</scope>
    <source>
        <strain evidence="2">ZL_2023a</strain>
    </source>
</reference>
<dbReference type="GO" id="GO:0071897">
    <property type="term" value="P:DNA biosynthetic process"/>
    <property type="evidence" value="ECO:0007669"/>
    <property type="project" value="UniProtKB-ARBA"/>
</dbReference>
<accession>A0AAW0W337</accession>
<comment type="caution">
    <text evidence="2">The sequence shown here is derived from an EMBL/GenBank/DDBJ whole genome shotgun (WGS) entry which is preliminary data.</text>
</comment>
<evidence type="ECO:0000259" key="1">
    <source>
        <dbReference type="PROSITE" id="PS50878"/>
    </source>
</evidence>
<evidence type="ECO:0000313" key="3">
    <source>
        <dbReference type="Proteomes" id="UP001445076"/>
    </source>
</evidence>
<name>A0AAW0W337_CHEQU</name>
<sequence>MNFMRKPQNLVNTSIYDVILTPNDFEQAINDMPMHSAPGPDSWNSVFIKNCKKPLSRAFSILWRGSMDTGVVPQLLKTTDIAPLHKGGSKATAKNYRPIALTSHIIKIFERVLRSKITTHLETHQLYNPGQHGFRTGRSCLSQLLDHYDKVLNALEDKKNEDVIYTDFVKVFDKCDHGVIAHKMRAKGITGKVGRWIYNFLTNRTQRVVVNRVKSEAATVKSSVPQGTVLAPILFLIL</sequence>
<feature type="domain" description="Reverse transcriptase" evidence="1">
    <location>
        <begin position="65"/>
        <end position="238"/>
    </location>
</feature>
<dbReference type="AlphaFoldDB" id="A0AAW0W337"/>
<dbReference type="Proteomes" id="UP001445076">
    <property type="component" value="Unassembled WGS sequence"/>
</dbReference>
<dbReference type="PROSITE" id="PS50878">
    <property type="entry name" value="RT_POL"/>
    <property type="match status" value="1"/>
</dbReference>
<dbReference type="PANTHER" id="PTHR19446">
    <property type="entry name" value="REVERSE TRANSCRIPTASES"/>
    <property type="match status" value="1"/>
</dbReference>
<evidence type="ECO:0000313" key="2">
    <source>
        <dbReference type="EMBL" id="KAK8723230.1"/>
    </source>
</evidence>
<dbReference type="EMBL" id="JARKIK010000091">
    <property type="protein sequence ID" value="KAK8723230.1"/>
    <property type="molecule type" value="Genomic_DNA"/>
</dbReference>
<dbReference type="InterPro" id="IPR043502">
    <property type="entry name" value="DNA/RNA_pol_sf"/>
</dbReference>
<organism evidence="2 3">
    <name type="scientific">Cherax quadricarinatus</name>
    <name type="common">Australian red claw crayfish</name>
    <dbReference type="NCBI Taxonomy" id="27406"/>
    <lineage>
        <taxon>Eukaryota</taxon>
        <taxon>Metazoa</taxon>
        <taxon>Ecdysozoa</taxon>
        <taxon>Arthropoda</taxon>
        <taxon>Crustacea</taxon>
        <taxon>Multicrustacea</taxon>
        <taxon>Malacostraca</taxon>
        <taxon>Eumalacostraca</taxon>
        <taxon>Eucarida</taxon>
        <taxon>Decapoda</taxon>
        <taxon>Pleocyemata</taxon>
        <taxon>Astacidea</taxon>
        <taxon>Parastacoidea</taxon>
        <taxon>Parastacidae</taxon>
        <taxon>Cherax</taxon>
    </lineage>
</organism>
<gene>
    <name evidence="2" type="ORF">OTU49_011922</name>
</gene>
<dbReference type="SUPFAM" id="SSF56672">
    <property type="entry name" value="DNA/RNA polymerases"/>
    <property type="match status" value="1"/>
</dbReference>
<dbReference type="Pfam" id="PF00078">
    <property type="entry name" value="RVT_1"/>
    <property type="match status" value="1"/>
</dbReference>
<keyword evidence="3" id="KW-1185">Reference proteome</keyword>
<dbReference type="InterPro" id="IPR000477">
    <property type="entry name" value="RT_dom"/>
</dbReference>
<protein>
    <recommendedName>
        <fullName evidence="1">Reverse transcriptase domain-containing protein</fullName>
    </recommendedName>
</protein>
<feature type="non-terminal residue" evidence="2">
    <location>
        <position position="238"/>
    </location>
</feature>
<proteinExistence type="predicted"/>